<organism evidence="1 3">
    <name type="scientific">Rotaria sordida</name>
    <dbReference type="NCBI Taxonomy" id="392033"/>
    <lineage>
        <taxon>Eukaryota</taxon>
        <taxon>Metazoa</taxon>
        <taxon>Spiralia</taxon>
        <taxon>Gnathifera</taxon>
        <taxon>Rotifera</taxon>
        <taxon>Eurotatoria</taxon>
        <taxon>Bdelloidea</taxon>
        <taxon>Philodinida</taxon>
        <taxon>Philodinidae</taxon>
        <taxon>Rotaria</taxon>
    </lineage>
</organism>
<evidence type="ECO:0000313" key="1">
    <source>
        <dbReference type="EMBL" id="CAF1406760.1"/>
    </source>
</evidence>
<comment type="caution">
    <text evidence="1">The sequence shown here is derived from an EMBL/GenBank/DDBJ whole genome shotgun (WGS) entry which is preliminary data.</text>
</comment>
<evidence type="ECO:0000313" key="3">
    <source>
        <dbReference type="Proteomes" id="UP000663854"/>
    </source>
</evidence>
<dbReference type="Proteomes" id="UP000663870">
    <property type="component" value="Unassembled WGS sequence"/>
</dbReference>
<dbReference type="AlphaFoldDB" id="A0A815LRQ2"/>
<proteinExistence type="predicted"/>
<accession>A0A815LRQ2</accession>
<gene>
    <name evidence="2" type="ORF">JXQ802_LOCUS51212</name>
    <name evidence="1" type="ORF">PYM288_LOCUS34996</name>
</gene>
<dbReference type="Proteomes" id="UP000663854">
    <property type="component" value="Unassembled WGS sequence"/>
</dbReference>
<protein>
    <submittedName>
        <fullName evidence="1">Uncharacterized protein</fullName>
    </submittedName>
</protein>
<dbReference type="EMBL" id="CAJNOH010005709">
    <property type="protein sequence ID" value="CAF1406760.1"/>
    <property type="molecule type" value="Genomic_DNA"/>
</dbReference>
<name>A0A815LRQ2_9BILA</name>
<evidence type="ECO:0000313" key="2">
    <source>
        <dbReference type="EMBL" id="CAF1626253.1"/>
    </source>
</evidence>
<sequence length="22" mass="2686">NIPRYPPLSVPSVRKLFHQYHH</sequence>
<dbReference type="EMBL" id="CAJNOL010007222">
    <property type="protein sequence ID" value="CAF1626253.1"/>
    <property type="molecule type" value="Genomic_DNA"/>
</dbReference>
<reference evidence="1" key="1">
    <citation type="submission" date="2021-02" db="EMBL/GenBank/DDBJ databases">
        <authorList>
            <person name="Nowell W R."/>
        </authorList>
    </citation>
    <scope>NUCLEOTIDE SEQUENCE</scope>
</reference>
<evidence type="ECO:0000313" key="4">
    <source>
        <dbReference type="Proteomes" id="UP000663870"/>
    </source>
</evidence>
<feature type="non-terminal residue" evidence="1">
    <location>
        <position position="1"/>
    </location>
</feature>
<keyword evidence="4" id="KW-1185">Reference proteome</keyword>